<evidence type="ECO:0000256" key="2">
    <source>
        <dbReference type="ARBA" id="ARBA00022741"/>
    </source>
</evidence>
<comment type="caution">
    <text evidence="5">The sequence shown here is derived from an EMBL/GenBank/DDBJ whole genome shotgun (WGS) entry which is preliminary data.</text>
</comment>
<dbReference type="SUPFAM" id="SSF52540">
    <property type="entry name" value="P-loop containing nucleoside triphosphate hydrolases"/>
    <property type="match status" value="1"/>
</dbReference>
<protein>
    <submittedName>
        <fullName evidence="5">ABC transporter</fullName>
    </submittedName>
</protein>
<evidence type="ECO:0000256" key="1">
    <source>
        <dbReference type="ARBA" id="ARBA00022448"/>
    </source>
</evidence>
<keyword evidence="3" id="KW-0067">ATP-binding</keyword>
<feature type="domain" description="ABC transporter" evidence="4">
    <location>
        <begin position="1"/>
        <end position="229"/>
    </location>
</feature>
<dbReference type="OrthoDB" id="9804819at2"/>
<dbReference type="InterPro" id="IPR003439">
    <property type="entry name" value="ABC_transporter-like_ATP-bd"/>
</dbReference>
<dbReference type="SMART" id="SM00382">
    <property type="entry name" value="AAA"/>
    <property type="match status" value="1"/>
</dbReference>
<sequence>MNALELHGVQKTYPDFTLGPIDLTLPGGTVCGLIGENGAGKSTTLKLILGILPPESGTIRVLGKDDLEASPCTKEDIGVVLSGDGIPTCLTAEQVGKVMAGIYRNWDAGVYAGFCKRFELPAKKKYNEYSTGMKMKLCLAVALSHHPKLLLLDEATSGLDPVVRDELIDLLLDFVRDEDHAILISSHIVSDLEKLCDTIAFLHKGRLLLCEDKDTLREEYALWHGTASQLEELAPDVVVSQRVTPYGAEALVKRELVPAGSTLTPVSIEELFVLMVKGEKNA</sequence>
<evidence type="ECO:0000259" key="4">
    <source>
        <dbReference type="PROSITE" id="PS50893"/>
    </source>
</evidence>
<dbReference type="Pfam" id="PF00005">
    <property type="entry name" value="ABC_tran"/>
    <property type="match status" value="1"/>
</dbReference>
<dbReference type="InterPro" id="IPR051782">
    <property type="entry name" value="ABC_Transporter_VariousFunc"/>
</dbReference>
<keyword evidence="1" id="KW-0813">Transport</keyword>
<dbReference type="EMBL" id="NOUV01000014">
    <property type="protein sequence ID" value="PDX86759.1"/>
    <property type="molecule type" value="Genomic_DNA"/>
</dbReference>
<reference evidence="5 6" key="1">
    <citation type="journal article" date="2017" name="Front. Microbiol.">
        <title>New Insights into the Diversity of the Genus Faecalibacterium.</title>
        <authorList>
            <person name="Benevides L."/>
            <person name="Burman S."/>
            <person name="Martin R."/>
            <person name="Robert V."/>
            <person name="Thomas M."/>
            <person name="Miquel S."/>
            <person name="Chain F."/>
            <person name="Sokol H."/>
            <person name="Bermudez-Humaran L.G."/>
            <person name="Morrison M."/>
            <person name="Langella P."/>
            <person name="Azevedo V.A."/>
            <person name="Chatel J.M."/>
            <person name="Soares S."/>
        </authorList>
    </citation>
    <scope>NUCLEOTIDE SEQUENCE [LARGE SCALE GENOMIC DNA]</scope>
    <source>
        <strain evidence="5 6">AHMP21</strain>
    </source>
</reference>
<evidence type="ECO:0000313" key="6">
    <source>
        <dbReference type="Proteomes" id="UP000220904"/>
    </source>
</evidence>
<dbReference type="CDD" id="cd03230">
    <property type="entry name" value="ABC_DR_subfamily_A"/>
    <property type="match status" value="1"/>
</dbReference>
<dbReference type="GO" id="GO:0005524">
    <property type="term" value="F:ATP binding"/>
    <property type="evidence" value="ECO:0007669"/>
    <property type="project" value="UniProtKB-KW"/>
</dbReference>
<evidence type="ECO:0000256" key="3">
    <source>
        <dbReference type="ARBA" id="ARBA00022840"/>
    </source>
</evidence>
<evidence type="ECO:0000313" key="5">
    <source>
        <dbReference type="EMBL" id="PDX86759.1"/>
    </source>
</evidence>
<dbReference type="PANTHER" id="PTHR42939:SF3">
    <property type="entry name" value="ABC TRANSPORTER ATP-BINDING COMPONENT"/>
    <property type="match status" value="1"/>
</dbReference>
<name>A0A2A7B603_9FIRM</name>
<dbReference type="PROSITE" id="PS50893">
    <property type="entry name" value="ABC_TRANSPORTER_2"/>
    <property type="match status" value="1"/>
</dbReference>
<organism evidence="5 6">
    <name type="scientific">Faecalibacterium prausnitzii</name>
    <dbReference type="NCBI Taxonomy" id="853"/>
    <lineage>
        <taxon>Bacteria</taxon>
        <taxon>Bacillati</taxon>
        <taxon>Bacillota</taxon>
        <taxon>Clostridia</taxon>
        <taxon>Eubacteriales</taxon>
        <taxon>Oscillospiraceae</taxon>
        <taxon>Faecalibacterium</taxon>
    </lineage>
</organism>
<keyword evidence="2" id="KW-0547">Nucleotide-binding</keyword>
<dbReference type="RefSeq" id="WP_097792618.1">
    <property type="nucleotide sequence ID" value="NZ_NOUV01000014.1"/>
</dbReference>
<gene>
    <name evidence="5" type="ORF">CHR60_08495</name>
</gene>
<dbReference type="InterPro" id="IPR027417">
    <property type="entry name" value="P-loop_NTPase"/>
</dbReference>
<dbReference type="Gene3D" id="3.40.50.300">
    <property type="entry name" value="P-loop containing nucleotide triphosphate hydrolases"/>
    <property type="match status" value="1"/>
</dbReference>
<dbReference type="GO" id="GO:0016887">
    <property type="term" value="F:ATP hydrolysis activity"/>
    <property type="evidence" value="ECO:0007669"/>
    <property type="project" value="InterPro"/>
</dbReference>
<proteinExistence type="predicted"/>
<dbReference type="Proteomes" id="UP000220904">
    <property type="component" value="Unassembled WGS sequence"/>
</dbReference>
<dbReference type="InterPro" id="IPR003593">
    <property type="entry name" value="AAA+_ATPase"/>
</dbReference>
<accession>A0A2A7B603</accession>
<dbReference type="PANTHER" id="PTHR42939">
    <property type="entry name" value="ABC TRANSPORTER ATP-BINDING PROTEIN ALBC-RELATED"/>
    <property type="match status" value="1"/>
</dbReference>
<dbReference type="AlphaFoldDB" id="A0A2A7B603"/>